<dbReference type="EMBL" id="SIXH01000081">
    <property type="protein sequence ID" value="TBO59431.1"/>
    <property type="molecule type" value="Genomic_DNA"/>
</dbReference>
<evidence type="ECO:0000313" key="3">
    <source>
        <dbReference type="Proteomes" id="UP000292452"/>
    </source>
</evidence>
<dbReference type="NCBIfam" id="TIGR04187">
    <property type="entry name" value="GRASP_SAV_5884"/>
    <property type="match status" value="1"/>
</dbReference>
<dbReference type="GO" id="GO:0005737">
    <property type="term" value="C:cytoplasm"/>
    <property type="evidence" value="ECO:0007669"/>
    <property type="project" value="TreeGrafter"/>
</dbReference>
<keyword evidence="3" id="KW-1185">Reference proteome</keyword>
<proteinExistence type="predicted"/>
<organism evidence="2 3">
    <name type="scientific">Streptomyces kasugaensis</name>
    <dbReference type="NCBI Taxonomy" id="1946"/>
    <lineage>
        <taxon>Bacteria</taxon>
        <taxon>Bacillati</taxon>
        <taxon>Actinomycetota</taxon>
        <taxon>Actinomycetes</taxon>
        <taxon>Kitasatosporales</taxon>
        <taxon>Streptomycetaceae</taxon>
        <taxon>Streptomyces</taxon>
    </lineage>
</organism>
<protein>
    <submittedName>
        <fullName evidence="2">ATP-grasp ribosomal peptide maturase</fullName>
    </submittedName>
</protein>
<dbReference type="GO" id="GO:0018169">
    <property type="term" value="F:ribosomal S6-glutamic acid ligase activity"/>
    <property type="evidence" value="ECO:0007669"/>
    <property type="project" value="TreeGrafter"/>
</dbReference>
<sequence length="326" mass="35451">MASTVLVVTALEDVTADWVITALNEREVPVVRVDPADIGAGLSFGACIGSDSPTWGGRLRTASREVELGEVAAVYYRRPTPYASRFEHLPQQQREFAAAEARHGLGGVLNHLHGALYVNHPAAVTRADFKPAQLQRFAELGLAIPPTLITNDIEAARKFAANHEHVIYKTFRGLPRSEDGHTGAIWAQRVDPDSFDDTLAVTAHLFQAEVPKTGDVRVTVVGRRVFAQQIAAPDGALDWRRSDWEELIHAPIAVPVPIEAALYSYLASSGLVFGCFDFALTGDGRDPDHWTAIECNPNGQWGWLPDARAITEAFAEILSMEGGGKP</sequence>
<dbReference type="Pfam" id="PF21068">
    <property type="entry name" value="ATPgraspMvdD"/>
    <property type="match status" value="1"/>
</dbReference>
<dbReference type="PANTHER" id="PTHR21621">
    <property type="entry name" value="RIBOSOMAL PROTEIN S6 MODIFICATION PROTEIN"/>
    <property type="match status" value="1"/>
</dbReference>
<dbReference type="Proteomes" id="UP000292452">
    <property type="component" value="Unassembled WGS sequence"/>
</dbReference>
<dbReference type="SUPFAM" id="SSF56059">
    <property type="entry name" value="Glutathione synthetase ATP-binding domain-like"/>
    <property type="match status" value="1"/>
</dbReference>
<dbReference type="Gene3D" id="3.30.470.20">
    <property type="entry name" value="ATP-grasp fold, B domain"/>
    <property type="match status" value="1"/>
</dbReference>
<gene>
    <name evidence="2" type="primary">tgmB</name>
    <name evidence="2" type="ORF">EYS09_12070</name>
</gene>
<dbReference type="RefSeq" id="WP_131123208.1">
    <property type="nucleotide sequence ID" value="NZ_SIXH01000081.1"/>
</dbReference>
<feature type="domain" description="MvdD-like pre-ATP grasp" evidence="1">
    <location>
        <begin position="4"/>
        <end position="122"/>
    </location>
</feature>
<evidence type="ECO:0000313" key="2">
    <source>
        <dbReference type="EMBL" id="TBO59431.1"/>
    </source>
</evidence>
<accession>A0A4V2JIQ3</accession>
<name>A0A4V2JIQ3_STRKA</name>
<comment type="caution">
    <text evidence="2">The sequence shown here is derived from an EMBL/GenBank/DDBJ whole genome shotgun (WGS) entry which is preliminary data.</text>
</comment>
<reference evidence="2 3" key="1">
    <citation type="submission" date="2019-02" db="EMBL/GenBank/DDBJ databases">
        <title>Draft Genome Sequence of Streptomyces sp. AM-2504, identified by 16S rRNA comparative analysis as a Streptomyces Kasugaensis strain.</title>
        <authorList>
            <person name="Napolioni V."/>
            <person name="Giuliodori A.M."/>
            <person name="Spurio R."/>
            <person name="Fabbretti A."/>
        </authorList>
    </citation>
    <scope>NUCLEOTIDE SEQUENCE [LARGE SCALE GENOMIC DNA]</scope>
    <source>
        <strain evidence="2 3">AM-2504</strain>
    </source>
</reference>
<dbReference type="AlphaFoldDB" id="A0A4V2JIQ3"/>
<dbReference type="InterPro" id="IPR026449">
    <property type="entry name" value="GRASP_SAV_5884"/>
</dbReference>
<evidence type="ECO:0000259" key="1">
    <source>
        <dbReference type="Pfam" id="PF21068"/>
    </source>
</evidence>
<dbReference type="InterPro" id="IPR048936">
    <property type="entry name" value="MvdD-like_ATPgrasp"/>
</dbReference>
<dbReference type="GO" id="GO:0009432">
    <property type="term" value="P:SOS response"/>
    <property type="evidence" value="ECO:0007669"/>
    <property type="project" value="TreeGrafter"/>
</dbReference>
<dbReference type="PANTHER" id="PTHR21621:SF0">
    <property type="entry name" value="BETA-CITRYLGLUTAMATE SYNTHASE B-RELATED"/>
    <property type="match status" value="1"/>
</dbReference>